<dbReference type="EMBL" id="JADKYB010000003">
    <property type="protein sequence ID" value="MBM9504062.1"/>
    <property type="molecule type" value="Genomic_DNA"/>
</dbReference>
<evidence type="ECO:0000259" key="2">
    <source>
        <dbReference type="Pfam" id="PF09423"/>
    </source>
</evidence>
<dbReference type="PANTHER" id="PTHR43606:SF2">
    <property type="entry name" value="ALKALINE PHOSPHATASE FAMILY PROTEIN (AFU_ORTHOLOGUE AFUA_5G03860)"/>
    <property type="match status" value="1"/>
</dbReference>
<dbReference type="InterPro" id="IPR018946">
    <property type="entry name" value="PhoD-like_MPP"/>
</dbReference>
<comment type="caution">
    <text evidence="3">The sequence shown here is derived from an EMBL/GenBank/DDBJ whole genome shotgun (WGS) entry which is preliminary data.</text>
</comment>
<feature type="domain" description="PhoD-like phosphatase metallophosphatase" evidence="2">
    <location>
        <begin position="12"/>
        <end position="121"/>
    </location>
</feature>
<dbReference type="InterPro" id="IPR052900">
    <property type="entry name" value="Phospholipid_Metab_Enz"/>
</dbReference>
<evidence type="ECO:0000313" key="4">
    <source>
        <dbReference type="Proteomes" id="UP000749040"/>
    </source>
</evidence>
<feature type="region of interest" description="Disordered" evidence="1">
    <location>
        <begin position="138"/>
        <end position="181"/>
    </location>
</feature>
<gene>
    <name evidence="3" type="ORF">ITX44_05835</name>
</gene>
<dbReference type="InterPro" id="IPR038607">
    <property type="entry name" value="PhoD-like_sf"/>
</dbReference>
<organism evidence="3 4">
    <name type="scientific">Actinacidiphila acididurans</name>
    <dbReference type="NCBI Taxonomy" id="2784346"/>
    <lineage>
        <taxon>Bacteria</taxon>
        <taxon>Bacillati</taxon>
        <taxon>Actinomycetota</taxon>
        <taxon>Actinomycetes</taxon>
        <taxon>Kitasatosporales</taxon>
        <taxon>Streptomycetaceae</taxon>
        <taxon>Actinacidiphila</taxon>
    </lineage>
</organism>
<proteinExistence type="predicted"/>
<evidence type="ECO:0000256" key="1">
    <source>
        <dbReference type="SAM" id="MobiDB-lite"/>
    </source>
</evidence>
<dbReference type="Pfam" id="PF09423">
    <property type="entry name" value="PhoD"/>
    <property type="match status" value="1"/>
</dbReference>
<feature type="compositionally biased region" description="Basic residues" evidence="1">
    <location>
        <begin position="171"/>
        <end position="181"/>
    </location>
</feature>
<keyword evidence="4" id="KW-1185">Reference proteome</keyword>
<reference evidence="3 4" key="1">
    <citation type="submission" date="2021-01" db="EMBL/GenBank/DDBJ databases">
        <title>Streptomyces acididurans sp. nov., isolated from a peat swamp forest soil.</title>
        <authorList>
            <person name="Chantavorakit T."/>
            <person name="Duangmal K."/>
        </authorList>
    </citation>
    <scope>NUCLEOTIDE SEQUENCE [LARGE SCALE GENOMIC DNA]</scope>
    <source>
        <strain evidence="3 4">KK5PA1</strain>
    </source>
</reference>
<accession>A0ABS2TL50</accession>
<feature type="compositionally biased region" description="Basic and acidic residues" evidence="1">
    <location>
        <begin position="143"/>
        <end position="170"/>
    </location>
</feature>
<protein>
    <submittedName>
        <fullName evidence="3">Alkaline phosphatase D family protein</fullName>
    </submittedName>
</protein>
<name>A0ABS2TL50_9ACTN</name>
<dbReference type="Gene3D" id="3.60.21.70">
    <property type="entry name" value="PhoD-like phosphatase"/>
    <property type="match status" value="1"/>
</dbReference>
<evidence type="ECO:0000313" key="3">
    <source>
        <dbReference type="EMBL" id="MBM9504062.1"/>
    </source>
</evidence>
<sequence>MDPPGLEATGPDHKVTNDYKGGIATASQRTRAGFTYQAWWESMPTRLAKPTGSSMKVCWRFPVGDLRQIDMLDSRQYRTADNDPVISRLGNEQEAWLIDGINQYGARWNVIAQGQQLGDIPRLQPHPEPHLRRVLRARVPAGDPDRRHELDHRPGRPARGAERRQPDRGHGVHRHVDHVDR</sequence>
<dbReference type="PANTHER" id="PTHR43606">
    <property type="entry name" value="PHOSPHATASE, PUTATIVE (AFU_ORTHOLOGUE AFUA_6G08710)-RELATED"/>
    <property type="match status" value="1"/>
</dbReference>
<dbReference type="Proteomes" id="UP000749040">
    <property type="component" value="Unassembled WGS sequence"/>
</dbReference>